<feature type="region of interest" description="Disordered" evidence="1">
    <location>
        <begin position="61"/>
        <end position="83"/>
    </location>
</feature>
<comment type="caution">
    <text evidence="2">The sequence shown here is derived from an EMBL/GenBank/DDBJ whole genome shotgun (WGS) entry which is preliminary data.</text>
</comment>
<evidence type="ECO:0000313" key="3">
    <source>
        <dbReference type="EMBL" id="GMN74810.1"/>
    </source>
</evidence>
<reference evidence="2" key="1">
    <citation type="submission" date="2023-07" db="EMBL/GenBank/DDBJ databases">
        <title>draft genome sequence of fig (Ficus carica).</title>
        <authorList>
            <person name="Takahashi T."/>
            <person name="Nishimura K."/>
        </authorList>
    </citation>
    <scope>NUCLEOTIDE SEQUENCE</scope>
</reference>
<dbReference type="EMBL" id="BTGU01012347">
    <property type="protein sequence ID" value="GMN74810.1"/>
    <property type="molecule type" value="Genomic_DNA"/>
</dbReference>
<gene>
    <name evidence="2" type="ORF">TIFTF001_053231</name>
    <name evidence="3" type="ORF">TIFTF001_053232</name>
    <name evidence="4" type="ORF">TIFTF001_053233</name>
    <name evidence="5" type="ORF">TIFTF001_053234</name>
</gene>
<protein>
    <submittedName>
        <fullName evidence="2">Uncharacterized protein</fullName>
    </submittedName>
</protein>
<accession>A0AA88EHH0</accession>
<dbReference type="AlphaFoldDB" id="A0AA88EHH0"/>
<evidence type="ECO:0000313" key="4">
    <source>
        <dbReference type="EMBL" id="GMN74811.1"/>
    </source>
</evidence>
<evidence type="ECO:0000313" key="5">
    <source>
        <dbReference type="EMBL" id="GMN74817.1"/>
    </source>
</evidence>
<dbReference type="Gramene" id="FCD_00034115-RA">
    <property type="protein sequence ID" value="FCD_00034115-RA:cds"/>
    <property type="gene ID" value="FCD_00034115"/>
</dbReference>
<dbReference type="Gramene" id="FCD_00038063-RA">
    <property type="protein sequence ID" value="FCD_00038063-RA:cds"/>
    <property type="gene ID" value="FCD_00038063"/>
</dbReference>
<evidence type="ECO:0000313" key="2">
    <source>
        <dbReference type="EMBL" id="GMN74805.1"/>
    </source>
</evidence>
<evidence type="ECO:0000313" key="6">
    <source>
        <dbReference type="Proteomes" id="UP001187192"/>
    </source>
</evidence>
<sequence>MQISCESELPSLKEFNPETSFPGGLFDLRQRAGVSRLHFLTQHDLGPIELGVVRTGQDLDDATSIRRGGDPPISRSPLAVFSS</sequence>
<name>A0AA88EHH0_FICCA</name>
<dbReference type="EMBL" id="BTGU01012349">
    <property type="protein sequence ID" value="GMN74817.1"/>
    <property type="molecule type" value="Genomic_DNA"/>
</dbReference>
<proteinExistence type="predicted"/>
<evidence type="ECO:0000256" key="1">
    <source>
        <dbReference type="SAM" id="MobiDB-lite"/>
    </source>
</evidence>
<organism evidence="2 6">
    <name type="scientific">Ficus carica</name>
    <name type="common">Common fig</name>
    <dbReference type="NCBI Taxonomy" id="3494"/>
    <lineage>
        <taxon>Eukaryota</taxon>
        <taxon>Viridiplantae</taxon>
        <taxon>Streptophyta</taxon>
        <taxon>Embryophyta</taxon>
        <taxon>Tracheophyta</taxon>
        <taxon>Spermatophyta</taxon>
        <taxon>Magnoliopsida</taxon>
        <taxon>eudicotyledons</taxon>
        <taxon>Gunneridae</taxon>
        <taxon>Pentapetalae</taxon>
        <taxon>rosids</taxon>
        <taxon>fabids</taxon>
        <taxon>Rosales</taxon>
        <taxon>Moraceae</taxon>
        <taxon>Ficeae</taxon>
        <taxon>Ficus</taxon>
    </lineage>
</organism>
<dbReference type="EMBL" id="BTGU01012348">
    <property type="protein sequence ID" value="GMN74811.1"/>
    <property type="molecule type" value="Genomic_DNA"/>
</dbReference>
<dbReference type="Proteomes" id="UP001187192">
    <property type="component" value="Unassembled WGS sequence"/>
</dbReference>
<dbReference type="EMBL" id="BTGU01012346">
    <property type="protein sequence ID" value="GMN74805.1"/>
    <property type="molecule type" value="Genomic_DNA"/>
</dbReference>
<keyword evidence="6" id="KW-1185">Reference proteome</keyword>